<dbReference type="Proteomes" id="UP000515154">
    <property type="component" value="Unplaced"/>
</dbReference>
<evidence type="ECO:0000313" key="2">
    <source>
        <dbReference type="Proteomes" id="UP000515154"/>
    </source>
</evidence>
<feature type="domain" description="PiggyBac transposable element-derived protein" evidence="1">
    <location>
        <begin position="1"/>
        <end position="124"/>
    </location>
</feature>
<dbReference type="RefSeq" id="XP_029656563.1">
    <property type="nucleotide sequence ID" value="XM_029800703.1"/>
</dbReference>
<keyword evidence="2" id="KW-1185">Reference proteome</keyword>
<dbReference type="InterPro" id="IPR029526">
    <property type="entry name" value="PGBD"/>
</dbReference>
<accession>A0A6P7TXS3</accession>
<name>A0A6P7TXS3_9MOLL</name>
<dbReference type="KEGG" id="osn:115230552"/>
<dbReference type="AlphaFoldDB" id="A0A6P7TXS3"/>
<protein>
    <submittedName>
        <fullName evidence="3">Uncharacterized protein LOC115230552</fullName>
    </submittedName>
</protein>
<proteinExistence type="predicted"/>
<organism evidence="2 3">
    <name type="scientific">Octopus sinensis</name>
    <name type="common">East Asian common octopus</name>
    <dbReference type="NCBI Taxonomy" id="2607531"/>
    <lineage>
        <taxon>Eukaryota</taxon>
        <taxon>Metazoa</taxon>
        <taxon>Spiralia</taxon>
        <taxon>Lophotrochozoa</taxon>
        <taxon>Mollusca</taxon>
        <taxon>Cephalopoda</taxon>
        <taxon>Coleoidea</taxon>
        <taxon>Octopodiformes</taxon>
        <taxon>Octopoda</taxon>
        <taxon>Incirrata</taxon>
        <taxon>Octopodidae</taxon>
        <taxon>Octopus</taxon>
    </lineage>
</organism>
<dbReference type="Pfam" id="PF13843">
    <property type="entry name" value="DDE_Tnp_1_7"/>
    <property type="match status" value="1"/>
</dbReference>
<dbReference type="PANTHER" id="PTHR46599">
    <property type="entry name" value="PIGGYBAC TRANSPOSABLE ELEMENT-DERIVED PROTEIN 4"/>
    <property type="match status" value="1"/>
</dbReference>
<evidence type="ECO:0000259" key="1">
    <source>
        <dbReference type="Pfam" id="PF13843"/>
    </source>
</evidence>
<sequence>MTIDEQLVLYRERCPFRVYIHSKPRKYGIKIWAICDSETSYAYKMQIYTGEDRVKVRKTNQGSGVVEDLVKELENTGRNLTCDNIFRSLGFTRKLLSKKTTLAGIIRKNRVELPSAFTNGKEKGFYDPILLSQEKIYCHTYEYNALSAIN</sequence>
<dbReference type="PANTHER" id="PTHR46599:SF6">
    <property type="entry name" value="DUAL SPECIFICITY PHOSPHATASE 26"/>
    <property type="match status" value="1"/>
</dbReference>
<evidence type="ECO:0000313" key="3">
    <source>
        <dbReference type="RefSeq" id="XP_029656563.1"/>
    </source>
</evidence>
<reference evidence="3" key="1">
    <citation type="submission" date="2025-08" db="UniProtKB">
        <authorList>
            <consortium name="RefSeq"/>
        </authorList>
    </citation>
    <scope>IDENTIFICATION</scope>
</reference>
<gene>
    <name evidence="3" type="primary">LOC115230552</name>
</gene>